<protein>
    <recommendedName>
        <fullName evidence="3">SRCR domain-containing protein</fullName>
    </recommendedName>
</protein>
<evidence type="ECO:0000256" key="2">
    <source>
        <dbReference type="PROSITE-ProRule" id="PRU00196"/>
    </source>
</evidence>
<keyword evidence="1 2" id="KW-1015">Disulfide bond</keyword>
<dbReference type="PANTHER" id="PTHR48071:SF18">
    <property type="entry name" value="DELETED IN MALIGNANT BRAIN TUMORS 1 PROTEIN-RELATED"/>
    <property type="match status" value="1"/>
</dbReference>
<feature type="domain" description="SRCR" evidence="3">
    <location>
        <begin position="62"/>
        <end position="108"/>
    </location>
</feature>
<dbReference type="PRINTS" id="PR00258">
    <property type="entry name" value="SPERACTRCPTR"/>
</dbReference>
<dbReference type="Gene3D" id="3.10.250.10">
    <property type="entry name" value="SRCR-like domain"/>
    <property type="match status" value="2"/>
</dbReference>
<comment type="caution">
    <text evidence="2">Lacks conserved residue(s) required for the propagation of feature annotation.</text>
</comment>
<reference evidence="4" key="1">
    <citation type="submission" date="2017-05" db="UniProtKB">
        <authorList>
            <consortium name="EnsemblMetazoa"/>
        </authorList>
    </citation>
    <scope>IDENTIFICATION</scope>
</reference>
<proteinExistence type="predicted"/>
<evidence type="ECO:0000256" key="1">
    <source>
        <dbReference type="ARBA" id="ARBA00023157"/>
    </source>
</evidence>
<name>A0A1X7SNY3_AMPQE</name>
<dbReference type="PANTHER" id="PTHR48071">
    <property type="entry name" value="SRCR DOMAIN-CONTAINING PROTEIN"/>
    <property type="match status" value="1"/>
</dbReference>
<organism evidence="4">
    <name type="scientific">Amphimedon queenslandica</name>
    <name type="common">Sponge</name>
    <dbReference type="NCBI Taxonomy" id="400682"/>
    <lineage>
        <taxon>Eukaryota</taxon>
        <taxon>Metazoa</taxon>
        <taxon>Porifera</taxon>
        <taxon>Demospongiae</taxon>
        <taxon>Heteroscleromorpha</taxon>
        <taxon>Haplosclerida</taxon>
        <taxon>Niphatidae</taxon>
        <taxon>Amphimedon</taxon>
    </lineage>
</organism>
<dbReference type="InterPro" id="IPR001190">
    <property type="entry name" value="SRCR"/>
</dbReference>
<dbReference type="STRING" id="400682.A0A1X7SNY3"/>
<dbReference type="PROSITE" id="PS00420">
    <property type="entry name" value="SRCR_1"/>
    <property type="match status" value="1"/>
</dbReference>
<feature type="disulfide bond" evidence="2">
    <location>
        <begin position="23"/>
        <end position="33"/>
    </location>
</feature>
<evidence type="ECO:0000259" key="3">
    <source>
        <dbReference type="PROSITE" id="PS50287"/>
    </source>
</evidence>
<dbReference type="InterPro" id="IPR036772">
    <property type="entry name" value="SRCR-like_dom_sf"/>
</dbReference>
<evidence type="ECO:0000313" key="4">
    <source>
        <dbReference type="EnsemblMetazoa" id="Aqu2.1.03804_001"/>
    </source>
</evidence>
<dbReference type="SUPFAM" id="SSF56487">
    <property type="entry name" value="SRCR-like"/>
    <property type="match status" value="2"/>
</dbReference>
<dbReference type="InParanoid" id="A0A1X7SNY3"/>
<sequence>AVALPRSHYGEGNGSIFLDDLSCTGHEKNWWECTSYTANHNCRHIEDASVRCQPKVCDHGAVRLADGTNELEGRLEVCIDGAWGTVCHDFWTGIDAQVVCRQLGYLGT</sequence>
<dbReference type="GO" id="GO:0016020">
    <property type="term" value="C:membrane"/>
    <property type="evidence" value="ECO:0007669"/>
    <property type="project" value="InterPro"/>
</dbReference>
<dbReference type="EnsemblMetazoa" id="Aqu2.1.03804_001">
    <property type="protein sequence ID" value="Aqu2.1.03804_001"/>
    <property type="gene ID" value="Aqu2.1.03804"/>
</dbReference>
<feature type="domain" description="SRCR" evidence="3">
    <location>
        <begin position="1"/>
        <end position="53"/>
    </location>
</feature>
<dbReference type="AlphaFoldDB" id="A0A1X7SNY3"/>
<dbReference type="Pfam" id="PF00530">
    <property type="entry name" value="SRCR"/>
    <property type="match status" value="2"/>
</dbReference>
<accession>A0A1X7SNY3</accession>
<dbReference type="PROSITE" id="PS50287">
    <property type="entry name" value="SRCR_2"/>
    <property type="match status" value="2"/>
</dbReference>